<organism evidence="11 12">
    <name type="scientific">Armadillidium nasatum</name>
    <dbReference type="NCBI Taxonomy" id="96803"/>
    <lineage>
        <taxon>Eukaryota</taxon>
        <taxon>Metazoa</taxon>
        <taxon>Ecdysozoa</taxon>
        <taxon>Arthropoda</taxon>
        <taxon>Crustacea</taxon>
        <taxon>Multicrustacea</taxon>
        <taxon>Malacostraca</taxon>
        <taxon>Eumalacostraca</taxon>
        <taxon>Peracarida</taxon>
        <taxon>Isopoda</taxon>
        <taxon>Oniscidea</taxon>
        <taxon>Crinocheta</taxon>
        <taxon>Armadillidiidae</taxon>
        <taxon>Armadillidium</taxon>
    </lineage>
</organism>
<dbReference type="AlphaFoldDB" id="A0A5N5SVU1"/>
<dbReference type="Gene3D" id="1.10.1380.10">
    <property type="entry name" value="Neutral endopeptidase , domain2"/>
    <property type="match status" value="1"/>
</dbReference>
<dbReference type="InterPro" id="IPR018497">
    <property type="entry name" value="Peptidase_M13_C"/>
</dbReference>
<evidence type="ECO:0000256" key="7">
    <source>
        <dbReference type="ARBA" id="ARBA00023049"/>
    </source>
</evidence>
<keyword evidence="6" id="KW-0862">Zinc</keyword>
<evidence type="ECO:0000256" key="1">
    <source>
        <dbReference type="ARBA" id="ARBA00001947"/>
    </source>
</evidence>
<dbReference type="InterPro" id="IPR024079">
    <property type="entry name" value="MetalloPept_cat_dom_sf"/>
</dbReference>
<dbReference type="Proteomes" id="UP000326759">
    <property type="component" value="Unassembled WGS sequence"/>
</dbReference>
<dbReference type="Pfam" id="PF01431">
    <property type="entry name" value="Peptidase_M13"/>
    <property type="match status" value="1"/>
</dbReference>
<dbReference type="GO" id="GO:0046872">
    <property type="term" value="F:metal ion binding"/>
    <property type="evidence" value="ECO:0007669"/>
    <property type="project" value="UniProtKB-KW"/>
</dbReference>
<dbReference type="PANTHER" id="PTHR11733">
    <property type="entry name" value="ZINC METALLOPROTEASE FAMILY M13 NEPRILYSIN-RELATED"/>
    <property type="match status" value="1"/>
</dbReference>
<keyword evidence="8" id="KW-0472">Membrane</keyword>
<dbReference type="PROSITE" id="PS51885">
    <property type="entry name" value="NEPRILYSIN"/>
    <property type="match status" value="1"/>
</dbReference>
<dbReference type="CDD" id="cd08662">
    <property type="entry name" value="M13"/>
    <property type="match status" value="1"/>
</dbReference>
<name>A0A5N5SVU1_9CRUS</name>
<dbReference type="Pfam" id="PF05649">
    <property type="entry name" value="Peptidase_M13_N"/>
    <property type="match status" value="1"/>
</dbReference>
<accession>A0A5N5SVU1</accession>
<keyword evidence="3" id="KW-0645">Protease</keyword>
<evidence type="ECO:0000256" key="5">
    <source>
        <dbReference type="ARBA" id="ARBA00022801"/>
    </source>
</evidence>
<dbReference type="OrthoDB" id="6475849at2759"/>
<dbReference type="GO" id="GO:0005886">
    <property type="term" value="C:plasma membrane"/>
    <property type="evidence" value="ECO:0007669"/>
    <property type="project" value="TreeGrafter"/>
</dbReference>
<comment type="cofactor">
    <cofactor evidence="1">
        <name>Zn(2+)</name>
        <dbReference type="ChEBI" id="CHEBI:29105"/>
    </cofactor>
</comment>
<feature type="domain" description="Peptidase M13 C-terminal" evidence="9">
    <location>
        <begin position="444"/>
        <end position="635"/>
    </location>
</feature>
<proteinExistence type="inferred from homology"/>
<evidence type="ECO:0000259" key="9">
    <source>
        <dbReference type="Pfam" id="PF01431"/>
    </source>
</evidence>
<dbReference type="GO" id="GO:0004222">
    <property type="term" value="F:metalloendopeptidase activity"/>
    <property type="evidence" value="ECO:0007669"/>
    <property type="project" value="InterPro"/>
</dbReference>
<evidence type="ECO:0000256" key="4">
    <source>
        <dbReference type="ARBA" id="ARBA00022723"/>
    </source>
</evidence>
<dbReference type="SUPFAM" id="SSF55486">
    <property type="entry name" value="Metalloproteases ('zincins'), catalytic domain"/>
    <property type="match status" value="1"/>
</dbReference>
<dbReference type="InterPro" id="IPR042089">
    <property type="entry name" value="Peptidase_M13_dom_2"/>
</dbReference>
<dbReference type="GO" id="GO:0016485">
    <property type="term" value="P:protein processing"/>
    <property type="evidence" value="ECO:0007669"/>
    <property type="project" value="TreeGrafter"/>
</dbReference>
<evidence type="ECO:0000313" key="12">
    <source>
        <dbReference type="Proteomes" id="UP000326759"/>
    </source>
</evidence>
<feature type="transmembrane region" description="Helical" evidence="8">
    <location>
        <begin position="26"/>
        <end position="45"/>
    </location>
</feature>
<keyword evidence="7" id="KW-0482">Metalloprotease</keyword>
<comment type="similarity">
    <text evidence="2">Belongs to the peptidase M13 family.</text>
</comment>
<evidence type="ECO:0000259" key="10">
    <source>
        <dbReference type="Pfam" id="PF05649"/>
    </source>
</evidence>
<evidence type="ECO:0000256" key="6">
    <source>
        <dbReference type="ARBA" id="ARBA00022833"/>
    </source>
</evidence>
<keyword evidence="4" id="KW-0479">Metal-binding</keyword>
<keyword evidence="8" id="KW-0812">Transmembrane</keyword>
<comment type="caution">
    <text evidence="11">The sequence shown here is derived from an EMBL/GenBank/DDBJ whole genome shotgun (WGS) entry which is preliminary data.</text>
</comment>
<evidence type="ECO:0000256" key="2">
    <source>
        <dbReference type="ARBA" id="ARBA00007357"/>
    </source>
</evidence>
<feature type="domain" description="Peptidase M13 N-terminal" evidence="10">
    <location>
        <begin position="76"/>
        <end position="385"/>
    </location>
</feature>
<keyword evidence="5" id="KW-0378">Hydrolase</keyword>
<gene>
    <name evidence="11" type="primary">Ece1_1</name>
    <name evidence="11" type="ORF">Anas_03233</name>
</gene>
<protein>
    <submittedName>
        <fullName evidence="11">Endothelin-converting enzyme 1</fullName>
    </submittedName>
</protein>
<sequence>MSTGTTRVRYHMGSHYWRSRTKLEKLLLVGWGVLILTVTILVAIIHSQATKSSHFILTDHGSRAEYDKSHGGVLFLQKIGGWSIYGNWSAKGYDFRRDIILSQVEYNSGALFAWGVAENDKNSNKYVLEFDQGGLLLPARDYYLNESEKAVAEAYVKYMTKIGVLLGAEENQSRVVAEDILAFETELARISTPDDERRDDEKLYHNMTLNELTRRAPIDWTTFVNSAFKKINRLLSSKEEVVVYAPEYLEQLSQFLFNKTATEQGNTSIHNYLTWHIVKNHIAYLSREFREAYSILEKAQVGISGGEESWRECVAATDAAIGPAVGAMYIRSSFSEQDKKMASEMLEGIRKAFRRGLNSVPWMDGKTKLAALEKADHISDMIGYPEYILDPKELDHKFEDLEFSEDTFFENNMNVTLFKVKENLRRLFEPVNKTKWDMTPPTVNAYYSPTRNSIVFPAGILQPPLFDKRNPPSLNYGAVGVVMGHELSHAFDDQAENMTKNGNLHSWWEPITTEQFNKRTQCMIAQYSNYSLCDEHLKGRLTLGENIADNGGLKASFQAYSEWAKQHPQHEQMLPGLNLTPPQMFFLGFGQVWCSAMTKEIAHLEILRDSHVLPEFRVRGSLSNSHEFAHAYNCPCWIQNEPQKEMRRLVMDVNIL</sequence>
<dbReference type="PRINTS" id="PR00786">
    <property type="entry name" value="NEPRILYSIN"/>
</dbReference>
<evidence type="ECO:0000313" key="11">
    <source>
        <dbReference type="EMBL" id="KAB7498346.1"/>
    </source>
</evidence>
<keyword evidence="12" id="KW-1185">Reference proteome</keyword>
<reference evidence="11 12" key="1">
    <citation type="journal article" date="2019" name="PLoS Biol.">
        <title>Sex chromosomes control vertical transmission of feminizing Wolbachia symbionts in an isopod.</title>
        <authorList>
            <person name="Becking T."/>
            <person name="Chebbi M.A."/>
            <person name="Giraud I."/>
            <person name="Moumen B."/>
            <person name="Laverre T."/>
            <person name="Caubet Y."/>
            <person name="Peccoud J."/>
            <person name="Gilbert C."/>
            <person name="Cordaux R."/>
        </authorList>
    </citation>
    <scope>NUCLEOTIDE SEQUENCE [LARGE SCALE GENOMIC DNA]</scope>
    <source>
        <strain evidence="11">ANa2</strain>
        <tissue evidence="11">Whole body excluding digestive tract and cuticle</tissue>
    </source>
</reference>
<evidence type="ECO:0000256" key="3">
    <source>
        <dbReference type="ARBA" id="ARBA00022670"/>
    </source>
</evidence>
<dbReference type="EMBL" id="SEYY01019355">
    <property type="protein sequence ID" value="KAB7498346.1"/>
    <property type="molecule type" value="Genomic_DNA"/>
</dbReference>
<dbReference type="InterPro" id="IPR008753">
    <property type="entry name" value="Peptidase_M13_N"/>
</dbReference>
<keyword evidence="8" id="KW-1133">Transmembrane helix</keyword>
<dbReference type="Gene3D" id="3.40.390.10">
    <property type="entry name" value="Collagenase (Catalytic Domain)"/>
    <property type="match status" value="1"/>
</dbReference>
<dbReference type="InterPro" id="IPR000718">
    <property type="entry name" value="Peptidase_M13"/>
</dbReference>
<evidence type="ECO:0000256" key="8">
    <source>
        <dbReference type="SAM" id="Phobius"/>
    </source>
</evidence>
<dbReference type="PANTHER" id="PTHR11733:SF167">
    <property type="entry name" value="FI17812P1-RELATED"/>
    <property type="match status" value="1"/>
</dbReference>